<feature type="compositionally biased region" description="Polar residues" evidence="1">
    <location>
        <begin position="215"/>
        <end position="235"/>
    </location>
</feature>
<feature type="region of interest" description="Disordered" evidence="1">
    <location>
        <begin position="208"/>
        <end position="235"/>
    </location>
</feature>
<evidence type="ECO:0000313" key="2">
    <source>
        <dbReference type="EMBL" id="OSG95675.1"/>
    </source>
</evidence>
<sequence>MAAITDVPSILNDNNGNVRKWGTQLLAIADYSTAMPDPFFDTATNKPNQLPEGFKVMGYISTDGAKMSRGIESADTSAVQDLEPVRSDITGRTRTLQLTFLEMNAWVKALAHGLPVSQWPENKDEGFEFTDEKTTEFPYYRLIWIGQDGVGDAAHYRIEAGYRVKVTNQGDNTKNRSDAEGEDQTFTFFQDPKTGKVFYEGEKIAKAGAAPHADVSQSQPVSDQAASSESQPVAD</sequence>
<protein>
    <recommendedName>
        <fullName evidence="4">Phage major tail protein</fullName>
    </recommendedName>
</protein>
<name>A0A1X2ZMK4_BIFAD</name>
<accession>A0A1X2ZMK4</accession>
<dbReference type="EMBL" id="LNKF01000002">
    <property type="protein sequence ID" value="OSG95675.1"/>
    <property type="molecule type" value="Genomic_DNA"/>
</dbReference>
<dbReference type="AlphaFoldDB" id="A0A1X2ZMK4"/>
<reference evidence="2 3" key="1">
    <citation type="journal article" date="2016" name="Sci. Rep.">
        <title>Evaluation of genetic diversity among strains of the human gut commensal Bifidobacterium adolescentis.</title>
        <authorList>
            <person name="Duranti S."/>
            <person name="Milani C."/>
            <person name="Lugli G.A."/>
            <person name="Mancabelli L."/>
            <person name="Turroni F."/>
            <person name="Ferrario C."/>
            <person name="Mangifesta M."/>
            <person name="Viappiani A."/>
            <person name="Sanchez B."/>
            <person name="Margolles A."/>
            <person name="van Sinderen D."/>
            <person name="Ventura M."/>
        </authorList>
    </citation>
    <scope>NUCLEOTIDE SEQUENCE [LARGE SCALE GENOMIC DNA]</scope>
    <source>
        <strain evidence="2 3">AD2-8</strain>
    </source>
</reference>
<evidence type="ECO:0000313" key="3">
    <source>
        <dbReference type="Proteomes" id="UP000193664"/>
    </source>
</evidence>
<dbReference type="Proteomes" id="UP000193664">
    <property type="component" value="Unassembled WGS sequence"/>
</dbReference>
<evidence type="ECO:0008006" key="4">
    <source>
        <dbReference type="Google" id="ProtNLM"/>
    </source>
</evidence>
<proteinExistence type="predicted"/>
<gene>
    <name evidence="2" type="ORF">AD0028_0915</name>
</gene>
<evidence type="ECO:0000256" key="1">
    <source>
        <dbReference type="SAM" id="MobiDB-lite"/>
    </source>
</evidence>
<organism evidence="2 3">
    <name type="scientific">Bifidobacterium adolescentis</name>
    <dbReference type="NCBI Taxonomy" id="1680"/>
    <lineage>
        <taxon>Bacteria</taxon>
        <taxon>Bacillati</taxon>
        <taxon>Actinomycetota</taxon>
        <taxon>Actinomycetes</taxon>
        <taxon>Bifidobacteriales</taxon>
        <taxon>Bifidobacteriaceae</taxon>
        <taxon>Bifidobacterium</taxon>
    </lineage>
</organism>
<dbReference type="RefSeq" id="WP_085408344.1">
    <property type="nucleotide sequence ID" value="NZ_LNKF01000002.1"/>
</dbReference>
<comment type="caution">
    <text evidence="2">The sequence shown here is derived from an EMBL/GenBank/DDBJ whole genome shotgun (WGS) entry which is preliminary data.</text>
</comment>